<dbReference type="InterPro" id="IPR050708">
    <property type="entry name" value="T6SS_VgrG/RHS"/>
</dbReference>
<proteinExistence type="predicted"/>
<dbReference type="InterPro" id="IPR022385">
    <property type="entry name" value="Rhs_assc_core"/>
</dbReference>
<accession>A0ABU4QL42</accession>
<dbReference type="Pfam" id="PF24691">
    <property type="entry name" value="TreTu_C"/>
    <property type="match status" value="1"/>
</dbReference>
<dbReference type="Gene3D" id="2.180.10.10">
    <property type="entry name" value="RHS repeat-associated core"/>
    <property type="match status" value="1"/>
</dbReference>
<dbReference type="NCBIfam" id="TIGR03696">
    <property type="entry name" value="Rhs_assc_core"/>
    <property type="match status" value="1"/>
</dbReference>
<dbReference type="EMBL" id="JAWXRD010000007">
    <property type="protein sequence ID" value="MDX6039973.1"/>
    <property type="molecule type" value="Genomic_DNA"/>
</dbReference>
<feature type="domain" description="TreTu toxin C-terminal" evidence="1">
    <location>
        <begin position="44"/>
        <end position="141"/>
    </location>
</feature>
<dbReference type="PANTHER" id="PTHR32305">
    <property type="match status" value="1"/>
</dbReference>
<sequence>FRYYDTETGQYLTPDPIGLAGGMNPYGYVHNPLSWVDPLGLKNVTVGRWMGPEEYKKMTETGQVMQSSTGTTHVAFHADINAFGKQAKNGAMYVEFDVPESALIPTNEGWAKIVGPDSIEGRLAKRKGLPAPEMPTAQNIRVLGSKIDGVIIKCC</sequence>
<gene>
    <name evidence="2" type="ORF">SIK69_07145</name>
</gene>
<dbReference type="PANTHER" id="PTHR32305:SF15">
    <property type="entry name" value="PROTEIN RHSA-RELATED"/>
    <property type="match status" value="1"/>
</dbReference>
<keyword evidence="3" id="KW-1185">Reference proteome</keyword>
<feature type="non-terminal residue" evidence="2">
    <location>
        <position position="1"/>
    </location>
</feature>
<comment type="caution">
    <text evidence="2">The sequence shown here is derived from an EMBL/GenBank/DDBJ whole genome shotgun (WGS) entry which is preliminary data.</text>
</comment>
<dbReference type="InterPro" id="IPR057938">
    <property type="entry name" value="TreTu_C"/>
</dbReference>
<organism evidence="2 3">
    <name type="scientific">Scandinavium lactucae</name>
    <dbReference type="NCBI Taxonomy" id="3095028"/>
    <lineage>
        <taxon>Bacteria</taxon>
        <taxon>Pseudomonadati</taxon>
        <taxon>Pseudomonadota</taxon>
        <taxon>Gammaproteobacteria</taxon>
        <taxon>Enterobacterales</taxon>
        <taxon>Enterobacteriaceae</taxon>
        <taxon>Scandinavium</taxon>
    </lineage>
</organism>
<evidence type="ECO:0000313" key="3">
    <source>
        <dbReference type="Proteomes" id="UP001275664"/>
    </source>
</evidence>
<evidence type="ECO:0000259" key="1">
    <source>
        <dbReference type="Pfam" id="PF24691"/>
    </source>
</evidence>
<evidence type="ECO:0000313" key="2">
    <source>
        <dbReference type="EMBL" id="MDX6039973.1"/>
    </source>
</evidence>
<dbReference type="Proteomes" id="UP001275664">
    <property type="component" value="Unassembled WGS sequence"/>
</dbReference>
<reference evidence="2 3" key="1">
    <citation type="submission" date="2023-11" db="EMBL/GenBank/DDBJ databases">
        <title>Scandinavium wanjuensis sp. nov., isolated from lettuce South Korea.</title>
        <authorList>
            <person name="Park J."/>
            <person name="Park S."/>
            <person name="Oh K.K."/>
            <person name="Cho G.S."/>
            <person name="Franz C.M.A.P."/>
        </authorList>
    </citation>
    <scope>NUCLEOTIDE SEQUENCE [LARGE SCALE GENOMIC DNA]</scope>
    <source>
        <strain evidence="2 3">V105_6</strain>
    </source>
</reference>
<dbReference type="RefSeq" id="WP_319785741.1">
    <property type="nucleotide sequence ID" value="NZ_JAWXRD010000007.1"/>
</dbReference>
<protein>
    <submittedName>
        <fullName evidence="2">RHS repeat-associated core domain-containing protein</fullName>
    </submittedName>
</protein>
<name>A0ABU4QL42_9ENTR</name>